<keyword evidence="9" id="KW-1185">Reference proteome</keyword>
<accession>A0A1H9FFJ5</accession>
<proteinExistence type="predicted"/>
<keyword evidence="4 6" id="KW-0472">Membrane</keyword>
<evidence type="ECO:0000256" key="1">
    <source>
        <dbReference type="ARBA" id="ARBA00004167"/>
    </source>
</evidence>
<evidence type="ECO:0000256" key="6">
    <source>
        <dbReference type="SAM" id="Phobius"/>
    </source>
</evidence>
<feature type="domain" description="Translocation and assembly module TamB C-terminal" evidence="7">
    <location>
        <begin position="967"/>
        <end position="1300"/>
    </location>
</feature>
<evidence type="ECO:0000313" key="8">
    <source>
        <dbReference type="EMBL" id="SEQ36088.1"/>
    </source>
</evidence>
<dbReference type="Proteomes" id="UP000198749">
    <property type="component" value="Unassembled WGS sequence"/>
</dbReference>
<organism evidence="8 9">
    <name type="scientific">Amphritea atlantica</name>
    <dbReference type="NCBI Taxonomy" id="355243"/>
    <lineage>
        <taxon>Bacteria</taxon>
        <taxon>Pseudomonadati</taxon>
        <taxon>Pseudomonadota</taxon>
        <taxon>Gammaproteobacteria</taxon>
        <taxon>Oceanospirillales</taxon>
        <taxon>Oceanospirillaceae</taxon>
        <taxon>Amphritea</taxon>
    </lineage>
</organism>
<keyword evidence="3 6" id="KW-1133">Transmembrane helix</keyword>
<feature type="transmembrane region" description="Helical" evidence="6">
    <location>
        <begin position="34"/>
        <end position="56"/>
    </location>
</feature>
<evidence type="ECO:0000313" key="9">
    <source>
        <dbReference type="Proteomes" id="UP000198749"/>
    </source>
</evidence>
<evidence type="ECO:0000256" key="2">
    <source>
        <dbReference type="ARBA" id="ARBA00022692"/>
    </source>
</evidence>
<dbReference type="Pfam" id="PF04357">
    <property type="entry name" value="TamB"/>
    <property type="match status" value="1"/>
</dbReference>
<sequence length="1301" mass="141128">MSPSGKSAQSESSTEQQPAPSTDQQHRPKRIRRLFRMLLILLMVFALLASATLLYFTATTSGLRQLIAISQQWLPGKLEVQQIEGSILSQPDLRGIAYRQPDTELRFNRISLDWQPSALLTGQLHIIRLDIEQPVITTTSQATAPPDKNQTTDLALEDITLPLTLQIDALNISQLSLINAVKEDDQPATTTNVSSAFISVHTSDDTLFIDQFKVVTPQARMLISGQLQPNGQFPLELNTQWSLTLPEQQPLSGQGNITGTLKGDSNTLKVEQTLSGLINTELSASLQNLLKKPQGELTLQRITTDLGQFTPQLSDSNLSGSVTAHGSDDQLKLNSQLETKLPEVGAIQLSLQLHFADNTLQIDQLNLIQTEPLQGNRRNPLMLQLTGKVAVTSEPLSFDIQGHWNNLRYPLQGEAAYLSPKGELQVSGDLQHYRFTLNSAFAGPAIPPGQWTLTGSGNSEGLEPFLLTGKTLEGSVRVSGKVRWQPQLNWNLKASGKQLNPGQFWPEWPGKLDFQAAVTGSQPAAEPLRVELLLDSLSGVLRNEPLSSHGKVTVNGSDINIADLRLNIAATAIQASGTIDEELNLSWSAHSPNLNQLLPSLQGSLDGKGTLTGSQKTPHLIATLEGQNLAYDTYQASHLNADLDLNLSPETRSHIRLSAAQLNIAGNQWQELNIAGQGTPDKHQLTLTTDKGPADLELALSGQWKEEQWHGTLNTLNLIQPQLGGWQIQRPVAVTLSSTAAHLDSLCLNSTIKTDSSLCASTDWSATQGLEAAIDTKQLSLTHLQPWIPTQAALQGYLESDLKFSQAPGLAPEIKGYAVLKDTELLLEEDDLKIRADDITLRIQGHNNQLRAGLNLPLRYPTGKLSAQVTVDDPYHSRKLNGDLNLSVDDLKFISLFTPQLQAITGQISSQLALSGTVDKPGIEGHLTLNHASADLPALGISLQQINLDVTGEPGSNTLLINGGMQSDNGPVELHGQYNPVADSGELTLEGTRFKAVATEEIQAWISPSVKLNVTPDQIVLRGEIKIPEASIKPPEIEATSPVSDDVVIVDPNHPDTPGATHKRNLDAQMRITLGDKVNLEALGFEGRLLGSVLIEDDGRQVMRATGVMQVASGQYRLYGQDLNIDRGSLVYSGGPVDNPGLDLRVSRQVEDITAGAKVSGTLNDPRLSLFSEPAMPESSQLSYLMFGHAPGAGGNSMSEQELLFKAASALTLKGGNTIAEQISETFNIDELGVAGGDTATDTSLYIGKYLSPRLYVKYGVGLLEPTHTFFMRYRLNDAWSVETQTATEHNGGDIIYTMER</sequence>
<evidence type="ECO:0000259" key="7">
    <source>
        <dbReference type="Pfam" id="PF04357"/>
    </source>
</evidence>
<dbReference type="GO" id="GO:0009306">
    <property type="term" value="P:protein secretion"/>
    <property type="evidence" value="ECO:0007669"/>
    <property type="project" value="InterPro"/>
</dbReference>
<dbReference type="EMBL" id="FOGB01000003">
    <property type="protein sequence ID" value="SEQ36088.1"/>
    <property type="molecule type" value="Genomic_DNA"/>
</dbReference>
<dbReference type="PANTHER" id="PTHR36985">
    <property type="entry name" value="TRANSLOCATION AND ASSEMBLY MODULE SUBUNIT TAMB"/>
    <property type="match status" value="1"/>
</dbReference>
<protein>
    <submittedName>
        <fullName evidence="8">Autotransporter secretion inner membrane protein TamB</fullName>
    </submittedName>
</protein>
<name>A0A1H9FFJ5_9GAMM</name>
<dbReference type="InterPro" id="IPR007452">
    <property type="entry name" value="TamB_C"/>
</dbReference>
<keyword evidence="2 6" id="KW-0812">Transmembrane</keyword>
<reference evidence="9" key="1">
    <citation type="submission" date="2016-10" db="EMBL/GenBank/DDBJ databases">
        <authorList>
            <person name="Varghese N."/>
            <person name="Submissions S."/>
        </authorList>
    </citation>
    <scope>NUCLEOTIDE SEQUENCE [LARGE SCALE GENOMIC DNA]</scope>
    <source>
        <strain evidence="9">DSM 18887</strain>
    </source>
</reference>
<dbReference type="OrthoDB" id="5555605at2"/>
<feature type="compositionally biased region" description="Polar residues" evidence="5">
    <location>
        <begin position="1"/>
        <end position="23"/>
    </location>
</feature>
<feature type="region of interest" description="Disordered" evidence="5">
    <location>
        <begin position="1"/>
        <end position="27"/>
    </location>
</feature>
<evidence type="ECO:0000256" key="4">
    <source>
        <dbReference type="ARBA" id="ARBA00023136"/>
    </source>
</evidence>
<evidence type="ECO:0000256" key="5">
    <source>
        <dbReference type="SAM" id="MobiDB-lite"/>
    </source>
</evidence>
<dbReference type="RefSeq" id="WP_091355359.1">
    <property type="nucleotide sequence ID" value="NZ_AP025284.1"/>
</dbReference>
<dbReference type="GO" id="GO:0097347">
    <property type="term" value="C:TAM protein secretion complex"/>
    <property type="evidence" value="ECO:0007669"/>
    <property type="project" value="TreeGrafter"/>
</dbReference>
<dbReference type="STRING" id="355243.SAMN03080615_01205"/>
<comment type="subcellular location">
    <subcellularLocation>
        <location evidence="1">Membrane</location>
        <topology evidence="1">Single-pass membrane protein</topology>
    </subcellularLocation>
</comment>
<gene>
    <name evidence="8" type="ORF">SAMN03080615_01205</name>
</gene>
<dbReference type="PANTHER" id="PTHR36985:SF1">
    <property type="entry name" value="TRANSLOCATION AND ASSEMBLY MODULE SUBUNIT TAMB"/>
    <property type="match status" value="1"/>
</dbReference>
<evidence type="ECO:0000256" key="3">
    <source>
        <dbReference type="ARBA" id="ARBA00022989"/>
    </source>
</evidence>
<dbReference type="GO" id="GO:0005886">
    <property type="term" value="C:plasma membrane"/>
    <property type="evidence" value="ECO:0007669"/>
    <property type="project" value="InterPro"/>
</dbReference>